<evidence type="ECO:0000256" key="2">
    <source>
        <dbReference type="ARBA" id="ARBA00022801"/>
    </source>
</evidence>
<proteinExistence type="inferred from homology"/>
<dbReference type="Proteomes" id="UP000887043">
    <property type="component" value="Unassembled WGS sequence"/>
</dbReference>
<dbReference type="Gene3D" id="3.40.710.10">
    <property type="entry name" value="DD-peptidase/beta-lactamase superfamily"/>
    <property type="match status" value="1"/>
</dbReference>
<evidence type="ECO:0000313" key="5">
    <source>
        <dbReference type="Proteomes" id="UP000887043"/>
    </source>
</evidence>
<evidence type="ECO:0008006" key="6">
    <source>
        <dbReference type="Google" id="ProtNLM"/>
    </source>
</evidence>
<dbReference type="AlphaFoldDB" id="A0AA37MIM4"/>
<dbReference type="Gene3D" id="3.50.80.20">
    <property type="entry name" value="D-Ala-D-Ala carboxypeptidase C, peptidase S13"/>
    <property type="match status" value="1"/>
</dbReference>
<protein>
    <recommendedName>
        <fullName evidence="6">Peptidase</fullName>
    </recommendedName>
</protein>
<dbReference type="PROSITE" id="PS51257">
    <property type="entry name" value="PROKAR_LIPOPROTEIN"/>
    <property type="match status" value="1"/>
</dbReference>
<dbReference type="Pfam" id="PF02113">
    <property type="entry name" value="Peptidase_S13"/>
    <property type="match status" value="2"/>
</dbReference>
<keyword evidence="2" id="KW-0378">Hydrolase</keyword>
<dbReference type="PRINTS" id="PR00922">
    <property type="entry name" value="DADACBPTASE3"/>
</dbReference>
<gene>
    <name evidence="4" type="ORF">PRRU23_08160</name>
</gene>
<dbReference type="GO" id="GO:0000270">
    <property type="term" value="P:peptidoglycan metabolic process"/>
    <property type="evidence" value="ECO:0007669"/>
    <property type="project" value="TreeGrafter"/>
</dbReference>
<sequence length="420" mass="47334">MYTFNNKYFKSSKIRITTLSLVSLFVLSACGNKENTKKIENNKYSGQSITIDQQLKDNLDEFANKPRCKGKFAIYVYDITANKPVYGNNENLALPSASCMKLISGIAGLHLLGTDYRYTTDIYTRGTIKNDTLQGDITLKADLDPQLKGTDLKMFINALHRKGIKKLSGKVYMDLTIQKPVTAEPHWYPWDLSFSQYGLLYKGKERVKNEFKTMLRNQGFQLADSQFVFSKTPKGSKCIFRFQRSIDRVIQRMWKNSSNTQATAMLYTISNHINAKDSTFTRSGINYLYKFVQNDLGLKDKKLVIHDGCGLCTHNHLSPKSLVTALRYGYKDNAIRKNLYTHLSVAGINGTARRLLSKPELRGKLHVKTGTLSHPYGISSLAGFCKASNGHTLAFAIMDSEMSVLDAHVLQSKLAQVLVK</sequence>
<feature type="signal peptide" evidence="3">
    <location>
        <begin position="1"/>
        <end position="28"/>
    </location>
</feature>
<name>A0AA37MIM4_SEGBR</name>
<dbReference type="PANTHER" id="PTHR30023">
    <property type="entry name" value="D-ALANYL-D-ALANINE CARBOXYPEPTIDASE"/>
    <property type="match status" value="1"/>
</dbReference>
<evidence type="ECO:0000256" key="1">
    <source>
        <dbReference type="ARBA" id="ARBA00006096"/>
    </source>
</evidence>
<dbReference type="InterPro" id="IPR000667">
    <property type="entry name" value="Peptidase_S13"/>
</dbReference>
<dbReference type="PANTHER" id="PTHR30023:SF0">
    <property type="entry name" value="PENICILLIN-SENSITIVE CARBOXYPEPTIDASE A"/>
    <property type="match status" value="1"/>
</dbReference>
<accession>A0AA37MIM4</accession>
<dbReference type="GO" id="GO:0004185">
    <property type="term" value="F:serine-type carboxypeptidase activity"/>
    <property type="evidence" value="ECO:0007669"/>
    <property type="project" value="InterPro"/>
</dbReference>
<comment type="similarity">
    <text evidence="1">Belongs to the peptidase S13 family.</text>
</comment>
<dbReference type="GO" id="GO:0006508">
    <property type="term" value="P:proteolysis"/>
    <property type="evidence" value="ECO:0007669"/>
    <property type="project" value="InterPro"/>
</dbReference>
<dbReference type="EMBL" id="BPTR01000001">
    <property type="protein sequence ID" value="GJG27116.1"/>
    <property type="molecule type" value="Genomic_DNA"/>
</dbReference>
<evidence type="ECO:0000256" key="3">
    <source>
        <dbReference type="SAM" id="SignalP"/>
    </source>
</evidence>
<dbReference type="SUPFAM" id="SSF56601">
    <property type="entry name" value="beta-lactamase/transpeptidase-like"/>
    <property type="match status" value="1"/>
</dbReference>
<dbReference type="InterPro" id="IPR012338">
    <property type="entry name" value="Beta-lactam/transpept-like"/>
</dbReference>
<comment type="caution">
    <text evidence="4">The sequence shown here is derived from an EMBL/GenBank/DDBJ whole genome shotgun (WGS) entry which is preliminary data.</text>
</comment>
<reference evidence="4" key="1">
    <citation type="submission" date="2021-08" db="EMBL/GenBank/DDBJ databases">
        <title>Prevotella lacticifex sp. nov., isolated from rumen of cow.</title>
        <authorList>
            <person name="Shinkai T."/>
            <person name="Ikeyama N."/>
            <person name="Kumagai M."/>
            <person name="Ohmori H."/>
            <person name="Sakamoto M."/>
            <person name="Ohkuma M."/>
            <person name="Mitsumori M."/>
        </authorList>
    </citation>
    <scope>NUCLEOTIDE SEQUENCE</scope>
    <source>
        <strain evidence="4">DSM 11371</strain>
    </source>
</reference>
<keyword evidence="3" id="KW-0732">Signal</keyword>
<organism evidence="4 5">
    <name type="scientific">Segatella bryantii</name>
    <name type="common">Prevotella bryantii</name>
    <dbReference type="NCBI Taxonomy" id="77095"/>
    <lineage>
        <taxon>Bacteria</taxon>
        <taxon>Pseudomonadati</taxon>
        <taxon>Bacteroidota</taxon>
        <taxon>Bacteroidia</taxon>
        <taxon>Bacteroidales</taxon>
        <taxon>Prevotellaceae</taxon>
        <taxon>Segatella</taxon>
    </lineage>
</organism>
<evidence type="ECO:0000313" key="4">
    <source>
        <dbReference type="EMBL" id="GJG27116.1"/>
    </source>
</evidence>
<dbReference type="RefSeq" id="WP_006282318.1">
    <property type="nucleotide sequence ID" value="NZ_BPTR01000001.1"/>
</dbReference>
<feature type="chain" id="PRO_5041338115" description="Peptidase" evidence="3">
    <location>
        <begin position="29"/>
        <end position="420"/>
    </location>
</feature>